<comment type="pathway">
    <text evidence="5 7">Amino-acid biosynthesis; L-lysine biosynthesis via DAP pathway; L-lysine from DL-2,6-diaminopimelate: step 1/1.</text>
</comment>
<dbReference type="PRINTS" id="PR01179">
    <property type="entry name" value="ODADCRBXLASE"/>
</dbReference>
<dbReference type="PROSITE" id="PS00878">
    <property type="entry name" value="ODR_DC_2_1"/>
    <property type="match status" value="1"/>
</dbReference>
<dbReference type="InterPro" id="IPR000183">
    <property type="entry name" value="Orn/DAP/Arg_de-COase"/>
</dbReference>
<keyword evidence="5" id="KW-0028">Amino-acid biosynthesis</keyword>
<evidence type="ECO:0000256" key="3">
    <source>
        <dbReference type="ARBA" id="ARBA00022898"/>
    </source>
</evidence>
<dbReference type="Gene3D" id="3.20.20.10">
    <property type="entry name" value="Alanine racemase"/>
    <property type="match status" value="1"/>
</dbReference>
<dbReference type="GO" id="GO:0008836">
    <property type="term" value="F:diaminopimelate decarboxylase activity"/>
    <property type="evidence" value="ECO:0007669"/>
    <property type="project" value="UniProtKB-EC"/>
</dbReference>
<gene>
    <name evidence="5 10" type="primary">lysA</name>
    <name evidence="10" type="ORF">Q0590_06735</name>
</gene>
<protein>
    <recommendedName>
        <fullName evidence="5 6">Diaminopimelate decarboxylase</fullName>
        <shortName evidence="5">DAP decarboxylase</shortName>
        <shortName evidence="5">DAPDC</shortName>
        <ecNumber evidence="5 6">4.1.1.20</ecNumber>
    </recommendedName>
</protein>
<comment type="cofactor">
    <cofactor evidence="1 5 7">
        <name>pyridoxal 5'-phosphate</name>
        <dbReference type="ChEBI" id="CHEBI:597326"/>
    </cofactor>
</comment>
<comment type="caution">
    <text evidence="10">The sequence shown here is derived from an EMBL/GenBank/DDBJ whole genome shotgun (WGS) entry which is preliminary data.</text>
</comment>
<dbReference type="PANTHER" id="PTHR43727">
    <property type="entry name" value="DIAMINOPIMELATE DECARBOXYLASE"/>
    <property type="match status" value="1"/>
</dbReference>
<dbReference type="InterPro" id="IPR022644">
    <property type="entry name" value="De-COase2_N"/>
</dbReference>
<dbReference type="Pfam" id="PF00278">
    <property type="entry name" value="Orn_DAP_Arg_deC"/>
    <property type="match status" value="1"/>
</dbReference>
<evidence type="ECO:0000256" key="6">
    <source>
        <dbReference type="NCBIfam" id="TIGR01048"/>
    </source>
</evidence>
<evidence type="ECO:0000313" key="11">
    <source>
        <dbReference type="Proteomes" id="UP001168528"/>
    </source>
</evidence>
<proteinExistence type="inferred from homology"/>
<dbReference type="Pfam" id="PF02784">
    <property type="entry name" value="Orn_Arg_deC_N"/>
    <property type="match status" value="1"/>
</dbReference>
<feature type="binding site" evidence="5">
    <location>
        <position position="307"/>
    </location>
    <ligand>
        <name>substrate</name>
    </ligand>
</feature>
<evidence type="ECO:0000313" key="10">
    <source>
        <dbReference type="EMBL" id="MDO1445940.1"/>
    </source>
</evidence>
<dbReference type="EMBL" id="JAUKPO010000002">
    <property type="protein sequence ID" value="MDO1445940.1"/>
    <property type="molecule type" value="Genomic_DNA"/>
</dbReference>
<dbReference type="InterPro" id="IPR022653">
    <property type="entry name" value="De-COase2_pyr-phos_BS"/>
</dbReference>
<dbReference type="Gene3D" id="2.40.37.10">
    <property type="entry name" value="Lyase, Ornithine Decarboxylase, Chain A, domain 1"/>
    <property type="match status" value="1"/>
</dbReference>
<dbReference type="EC" id="4.1.1.20" evidence="5 6"/>
<organism evidence="10 11">
    <name type="scientific">Rhodocytophaga aerolata</name>
    <dbReference type="NCBI Taxonomy" id="455078"/>
    <lineage>
        <taxon>Bacteria</taxon>
        <taxon>Pseudomonadati</taxon>
        <taxon>Bacteroidota</taxon>
        <taxon>Cytophagia</taxon>
        <taxon>Cytophagales</taxon>
        <taxon>Rhodocytophagaceae</taxon>
        <taxon>Rhodocytophaga</taxon>
    </lineage>
</organism>
<dbReference type="InterPro" id="IPR022643">
    <property type="entry name" value="De-COase2_C"/>
</dbReference>
<evidence type="ECO:0000256" key="1">
    <source>
        <dbReference type="ARBA" id="ARBA00001933"/>
    </source>
</evidence>
<evidence type="ECO:0000259" key="8">
    <source>
        <dbReference type="Pfam" id="PF00278"/>
    </source>
</evidence>
<feature type="binding site" evidence="5">
    <location>
        <position position="311"/>
    </location>
    <ligand>
        <name>substrate</name>
    </ligand>
</feature>
<keyword evidence="11" id="KW-1185">Reference proteome</keyword>
<evidence type="ECO:0000256" key="4">
    <source>
        <dbReference type="ARBA" id="ARBA00023239"/>
    </source>
</evidence>
<dbReference type="HAMAP" id="MF_02120">
    <property type="entry name" value="LysA"/>
    <property type="match status" value="1"/>
</dbReference>
<dbReference type="SUPFAM" id="SSF51419">
    <property type="entry name" value="PLP-binding barrel"/>
    <property type="match status" value="1"/>
</dbReference>
<dbReference type="NCBIfam" id="TIGR01048">
    <property type="entry name" value="lysA"/>
    <property type="match status" value="1"/>
</dbReference>
<dbReference type="PANTHER" id="PTHR43727:SF2">
    <property type="entry name" value="GROUP IV DECARBOXYLASE"/>
    <property type="match status" value="1"/>
</dbReference>
<accession>A0ABT8R1H0</accession>
<evidence type="ECO:0000259" key="9">
    <source>
        <dbReference type="Pfam" id="PF02784"/>
    </source>
</evidence>
<feature type="binding site" evidence="5">
    <location>
        <position position="365"/>
    </location>
    <ligand>
        <name>pyridoxal 5'-phosphate</name>
        <dbReference type="ChEBI" id="CHEBI:597326"/>
    </ligand>
</feature>
<comment type="subunit">
    <text evidence="5">Homodimer.</text>
</comment>
<dbReference type="RefSeq" id="WP_302036737.1">
    <property type="nucleotide sequence ID" value="NZ_JAUKPO010000002.1"/>
</dbReference>
<feature type="domain" description="Orn/DAP/Arg decarboxylase 2 N-terminal" evidence="9">
    <location>
        <begin position="33"/>
        <end position="275"/>
    </location>
</feature>
<keyword evidence="4 5" id="KW-0456">Lyase</keyword>
<dbReference type="InterPro" id="IPR029066">
    <property type="entry name" value="PLP-binding_barrel"/>
</dbReference>
<dbReference type="Proteomes" id="UP001168528">
    <property type="component" value="Unassembled WGS sequence"/>
</dbReference>
<sequence length="410" mass="45642">MQLKENQYYIGNVPVLDICREFGTPVYVYDGNTIVEKLHILQEAFSGVPVKIKYAAKALTNISVLKLLKKEGAGLDTVSIQESRIGLMAGFAPEDIMYTPNCVSFDEIEEAVELGLGINLDNIPMLEHLGKKYGSTVPCAIRLNPHIVAGGNTKIQVGHKYSKFGISVEQMPQVMEVVHKYKLTINGLHIHTGSDIKEADVFLQTASILFDLAMQFPHLKFINFGGGFKVPYKPGDHTTNMKELGRKLSDAFLGFCKRYGKTLEMWFEPGKFLVSEAGYLLVQTNVVKQTPTTVFVGVNSGMNHLIRPMMYDAYHDIVNVSNPDGAPKEYNVVGYICETDTIGANRTLDEVREGDILAIKNAGAYGFSMSSNYNSRLRPAEVLVYQGQAKLIRRREVLDDLLKNQVEANF</sequence>
<keyword evidence="5 7" id="KW-0457">Lysine biosynthesis</keyword>
<comment type="function">
    <text evidence="5">Specifically catalyzes the decarboxylation of meso-diaminopimelate (meso-DAP) to L-lysine.</text>
</comment>
<feature type="binding site" evidence="5">
    <location>
        <position position="338"/>
    </location>
    <ligand>
        <name>substrate</name>
    </ligand>
</feature>
<comment type="caution">
    <text evidence="5">Lacks conserved residue(s) required for the propagation of feature annotation.</text>
</comment>
<dbReference type="CDD" id="cd06828">
    <property type="entry name" value="PLPDE_III_DapDC"/>
    <property type="match status" value="1"/>
</dbReference>
<evidence type="ECO:0000256" key="7">
    <source>
        <dbReference type="RuleBase" id="RU003738"/>
    </source>
</evidence>
<dbReference type="InterPro" id="IPR002986">
    <property type="entry name" value="DAP_deCOOHase_LysA"/>
</dbReference>
<feature type="binding site" evidence="5">
    <location>
        <position position="365"/>
    </location>
    <ligand>
        <name>substrate</name>
    </ligand>
</feature>
<dbReference type="InterPro" id="IPR009006">
    <property type="entry name" value="Ala_racemase/Decarboxylase_C"/>
</dbReference>
<reference evidence="10" key="1">
    <citation type="submission" date="2023-07" db="EMBL/GenBank/DDBJ databases">
        <title>The genome sequence of Rhodocytophaga aerolata KACC 12507.</title>
        <authorList>
            <person name="Zhang X."/>
        </authorList>
    </citation>
    <scope>NUCLEOTIDE SEQUENCE</scope>
    <source>
        <strain evidence="10">KACC 12507</strain>
    </source>
</reference>
<evidence type="ECO:0000256" key="5">
    <source>
        <dbReference type="HAMAP-Rule" id="MF_02120"/>
    </source>
</evidence>
<feature type="modified residue" description="N6-(pyridoxal phosphate)lysine" evidence="5">
    <location>
        <position position="57"/>
    </location>
</feature>
<dbReference type="SUPFAM" id="SSF50621">
    <property type="entry name" value="Alanine racemase C-terminal domain-like"/>
    <property type="match status" value="1"/>
</dbReference>
<evidence type="ECO:0000256" key="2">
    <source>
        <dbReference type="ARBA" id="ARBA00022793"/>
    </source>
</evidence>
<keyword evidence="3 5" id="KW-0663">Pyridoxal phosphate</keyword>
<feature type="domain" description="Orn/DAP/Arg decarboxylase 2 C-terminal" evidence="8">
    <location>
        <begin position="27"/>
        <end position="363"/>
    </location>
</feature>
<name>A0ABT8R1H0_9BACT</name>
<comment type="catalytic activity">
    <reaction evidence="5 7">
        <text>meso-2,6-diaminopimelate + H(+) = L-lysine + CO2</text>
        <dbReference type="Rhea" id="RHEA:15101"/>
        <dbReference type="ChEBI" id="CHEBI:15378"/>
        <dbReference type="ChEBI" id="CHEBI:16526"/>
        <dbReference type="ChEBI" id="CHEBI:32551"/>
        <dbReference type="ChEBI" id="CHEBI:57791"/>
        <dbReference type="EC" id="4.1.1.20"/>
    </reaction>
</comment>
<dbReference type="PRINTS" id="PR01181">
    <property type="entry name" value="DAPDCRBXLASE"/>
</dbReference>
<keyword evidence="2 5" id="KW-0210">Decarboxylase</keyword>
<feature type="binding site" evidence="5">
    <location>
        <position position="227"/>
    </location>
    <ligand>
        <name>pyridoxal 5'-phosphate</name>
        <dbReference type="ChEBI" id="CHEBI:597326"/>
    </ligand>
</feature>
<comment type="similarity">
    <text evidence="5">Belongs to the Orn/Lys/Arg decarboxylase class-II family. LysA subfamily.</text>
</comment>